<keyword evidence="1 4" id="KW-0349">Heme</keyword>
<proteinExistence type="predicted"/>
<dbReference type="AlphaFoldDB" id="A0A5B9ECP1"/>
<dbReference type="OrthoDB" id="9808312at2"/>
<dbReference type="GO" id="GO:0020037">
    <property type="term" value="F:heme binding"/>
    <property type="evidence" value="ECO:0007669"/>
    <property type="project" value="InterPro"/>
</dbReference>
<dbReference type="GO" id="GO:0009055">
    <property type="term" value="F:electron transfer activity"/>
    <property type="evidence" value="ECO:0007669"/>
    <property type="project" value="InterPro"/>
</dbReference>
<dbReference type="Pfam" id="PF13442">
    <property type="entry name" value="Cytochrome_CBB3"/>
    <property type="match status" value="1"/>
</dbReference>
<dbReference type="InterPro" id="IPR009056">
    <property type="entry name" value="Cyt_c-like_dom"/>
</dbReference>
<gene>
    <name evidence="7" type="ORF">FTW19_07340</name>
</gene>
<evidence type="ECO:0000256" key="5">
    <source>
        <dbReference type="SAM" id="MobiDB-lite"/>
    </source>
</evidence>
<keyword evidence="2 4" id="KW-0479">Metal-binding</keyword>
<feature type="domain" description="Cytochrome c" evidence="6">
    <location>
        <begin position="101"/>
        <end position="199"/>
    </location>
</feature>
<evidence type="ECO:0000256" key="2">
    <source>
        <dbReference type="ARBA" id="ARBA00022723"/>
    </source>
</evidence>
<accession>A0A5B9ECP1</accession>
<feature type="region of interest" description="Disordered" evidence="5">
    <location>
        <begin position="44"/>
        <end position="106"/>
    </location>
</feature>
<evidence type="ECO:0000259" key="6">
    <source>
        <dbReference type="PROSITE" id="PS51007"/>
    </source>
</evidence>
<dbReference type="SUPFAM" id="SSF46626">
    <property type="entry name" value="Cytochrome c"/>
    <property type="match status" value="1"/>
</dbReference>
<dbReference type="RefSeq" id="WP_147647016.1">
    <property type="nucleotide sequence ID" value="NZ_CP042806.1"/>
</dbReference>
<dbReference type="Proteomes" id="UP000321820">
    <property type="component" value="Chromosome"/>
</dbReference>
<dbReference type="EMBL" id="CP042806">
    <property type="protein sequence ID" value="QEE27826.1"/>
    <property type="molecule type" value="Genomic_DNA"/>
</dbReference>
<keyword evidence="3 4" id="KW-0408">Iron</keyword>
<dbReference type="Gene3D" id="1.10.760.10">
    <property type="entry name" value="Cytochrome c-like domain"/>
    <property type="match status" value="1"/>
</dbReference>
<dbReference type="GO" id="GO:0046872">
    <property type="term" value="F:metal ion binding"/>
    <property type="evidence" value="ECO:0007669"/>
    <property type="project" value="UniProtKB-KW"/>
</dbReference>
<dbReference type="KEGG" id="talb:FTW19_07340"/>
<protein>
    <submittedName>
        <fullName evidence="7">Cytochrome c</fullName>
    </submittedName>
</protein>
<evidence type="ECO:0000256" key="4">
    <source>
        <dbReference type="PROSITE-ProRule" id="PRU00433"/>
    </source>
</evidence>
<evidence type="ECO:0000256" key="3">
    <source>
        <dbReference type="ARBA" id="ARBA00023004"/>
    </source>
</evidence>
<evidence type="ECO:0000313" key="8">
    <source>
        <dbReference type="Proteomes" id="UP000321820"/>
    </source>
</evidence>
<name>A0A5B9ECP1_9BACT</name>
<sequence>MAKRSSKGSSSTSGLLLGALLGGGLVAGAGYLYSHPAALRGVRNSVGIHGDYPGAEGGGAEKSGSEAASAASRPPVTKPQDKSRSQVETPAPSEVAPPNPAAVAAGQPPFAASEDVFEAAAPIYRKQCAACHGTPSGKPRVGGAPQFWVAGAPGVGHKAPSAIYTVIAKGSPKASGHAFAGKLTSQQIWQLTLLLKEAGNDLPDPVRNLMGD</sequence>
<dbReference type="PROSITE" id="PS51007">
    <property type="entry name" value="CYTC"/>
    <property type="match status" value="1"/>
</dbReference>
<evidence type="ECO:0000313" key="7">
    <source>
        <dbReference type="EMBL" id="QEE27826.1"/>
    </source>
</evidence>
<dbReference type="InterPro" id="IPR036909">
    <property type="entry name" value="Cyt_c-like_dom_sf"/>
</dbReference>
<organism evidence="7 8">
    <name type="scientific">Terriglobus albidus</name>
    <dbReference type="NCBI Taxonomy" id="1592106"/>
    <lineage>
        <taxon>Bacteria</taxon>
        <taxon>Pseudomonadati</taxon>
        <taxon>Acidobacteriota</taxon>
        <taxon>Terriglobia</taxon>
        <taxon>Terriglobales</taxon>
        <taxon>Acidobacteriaceae</taxon>
        <taxon>Terriglobus</taxon>
    </lineage>
</organism>
<keyword evidence="8" id="KW-1185">Reference proteome</keyword>
<evidence type="ECO:0000256" key="1">
    <source>
        <dbReference type="ARBA" id="ARBA00022617"/>
    </source>
</evidence>
<reference evidence="7 8" key="1">
    <citation type="submission" date="2019-08" db="EMBL/GenBank/DDBJ databases">
        <title>Complete genome sequence of Terriglobus albidus strain ORNL.</title>
        <authorList>
            <person name="Podar M."/>
        </authorList>
    </citation>
    <scope>NUCLEOTIDE SEQUENCE [LARGE SCALE GENOMIC DNA]</scope>
    <source>
        <strain evidence="7 8">ORNL</strain>
    </source>
</reference>